<keyword evidence="5 8" id="KW-1133">Transmembrane helix</keyword>
<keyword evidence="10" id="KW-1185">Reference proteome</keyword>
<feature type="transmembrane region" description="Helical" evidence="8">
    <location>
        <begin position="328"/>
        <end position="344"/>
    </location>
</feature>
<evidence type="ECO:0000256" key="6">
    <source>
        <dbReference type="ARBA" id="ARBA00023136"/>
    </source>
</evidence>
<comment type="subcellular location">
    <subcellularLocation>
        <location evidence="1">Cell membrane</location>
        <topology evidence="1">Multi-pass membrane protein</topology>
    </subcellularLocation>
</comment>
<feature type="transmembrane region" description="Helical" evidence="8">
    <location>
        <begin position="149"/>
        <end position="167"/>
    </location>
</feature>
<feature type="transmembrane region" description="Helical" evidence="8">
    <location>
        <begin position="364"/>
        <end position="384"/>
    </location>
</feature>
<reference evidence="9 10" key="1">
    <citation type="journal article" date="2013" name="Genome Announc.">
        <title>Draft Genome Sequence of the Cellulolytic, Mesophilic, Anaerobic Bacterium Clostridium termitidis Strain CT1112 (DSM 5398).</title>
        <authorList>
            <person name="Lal S."/>
            <person name="Ramachandran U."/>
            <person name="Zhang X."/>
            <person name="Munir R."/>
            <person name="Sparling R."/>
            <person name="Levin D.B."/>
        </authorList>
    </citation>
    <scope>NUCLEOTIDE SEQUENCE [LARGE SCALE GENOMIC DNA]</scope>
    <source>
        <strain evidence="9 10">CT1112</strain>
    </source>
</reference>
<dbReference type="PATRIC" id="fig|1195236.3.peg.3012"/>
<evidence type="ECO:0000256" key="7">
    <source>
        <dbReference type="PIRNR" id="PIRNR016636"/>
    </source>
</evidence>
<dbReference type="InterPro" id="IPR051085">
    <property type="entry name" value="MB_O-acyltransferase"/>
</dbReference>
<dbReference type="EMBL" id="AORV01000038">
    <property type="protein sequence ID" value="EMS71428.1"/>
    <property type="molecule type" value="Genomic_DNA"/>
</dbReference>
<name>S0FSG3_RUMCE</name>
<evidence type="ECO:0000256" key="3">
    <source>
        <dbReference type="ARBA" id="ARBA00022475"/>
    </source>
</evidence>
<dbReference type="PANTHER" id="PTHR13285">
    <property type="entry name" value="ACYLTRANSFERASE"/>
    <property type="match status" value="1"/>
</dbReference>
<dbReference type="STRING" id="1195236.CTER_2693"/>
<evidence type="ECO:0000313" key="10">
    <source>
        <dbReference type="Proteomes" id="UP000014155"/>
    </source>
</evidence>
<dbReference type="PIRSF" id="PIRSF016636">
    <property type="entry name" value="AlgI_DltB"/>
    <property type="match status" value="1"/>
</dbReference>
<dbReference type="GO" id="GO:0016746">
    <property type="term" value="F:acyltransferase activity"/>
    <property type="evidence" value="ECO:0007669"/>
    <property type="project" value="UniProtKB-KW"/>
</dbReference>
<evidence type="ECO:0000313" key="9">
    <source>
        <dbReference type="EMBL" id="EMS71428.1"/>
    </source>
</evidence>
<proteinExistence type="inferred from homology"/>
<dbReference type="eggNOG" id="COG1696">
    <property type="taxonomic scope" value="Bacteria"/>
</dbReference>
<evidence type="ECO:0000256" key="4">
    <source>
        <dbReference type="ARBA" id="ARBA00022692"/>
    </source>
</evidence>
<feature type="transmembrane region" description="Helical" evidence="8">
    <location>
        <begin position="5"/>
        <end position="22"/>
    </location>
</feature>
<feature type="transmembrane region" description="Helical" evidence="8">
    <location>
        <begin position="28"/>
        <end position="53"/>
    </location>
</feature>
<dbReference type="InterPro" id="IPR004299">
    <property type="entry name" value="MBOAT_fam"/>
</dbReference>
<gene>
    <name evidence="9" type="ORF">CTER_2693</name>
</gene>
<keyword evidence="6 7" id="KW-0472">Membrane</keyword>
<feature type="transmembrane region" description="Helical" evidence="8">
    <location>
        <begin position="223"/>
        <end position="240"/>
    </location>
</feature>
<dbReference type="PIRSF" id="PIRSF500217">
    <property type="entry name" value="AlgI"/>
    <property type="match status" value="1"/>
</dbReference>
<feature type="transmembrane region" description="Helical" evidence="8">
    <location>
        <begin position="424"/>
        <end position="442"/>
    </location>
</feature>
<dbReference type="AlphaFoldDB" id="S0FSG3"/>
<keyword evidence="7" id="KW-0012">Acyltransferase</keyword>
<feature type="transmembrane region" description="Helical" evidence="8">
    <location>
        <begin position="463"/>
        <end position="486"/>
    </location>
</feature>
<sequence length="488" mass="57521">MLFNSLDFLIFFPIVTILYFLLPQKLRWVMLLTASCIFYMFFVPVYILILIFTIIIDYISGIYIERLQDKKKKLFLIISILSNVGILFVFKYFNFFNENMAYMARLLHWNYPIENLWILLPIGLSFHTFQSLSYVIEVYRGHQKAERHLGIYALYVMFYPQLVAGPIERPQNMLHQFYEYHSFDYKRVTSGLKLMAWGFLKKVVIADRLALFVNQVYNNSSEYTGFTLIVATVFFSFQIFCDFSGYSDIAIGAAQVMGFKLMTNFRRPYMSKSVAEFWRRWHISLSTWFKDYVYISMGGNRVSKSRWMLNLMITFLISGLWHGANWTYIIWGGLNGLFQVISYITRNVRRRVTGALSLEKLPRLYWILQVSFTFILISFTWIFFRANSMADAVHIISHIPEGLLDTDVIRAQLAELGTMGFDKYYFILSFILIIIMEGVHLLEESGKNMWEILSTKPAIVRYTAYYILILTILLLGEFGSNEFIYFQF</sequence>
<evidence type="ECO:0000256" key="1">
    <source>
        <dbReference type="ARBA" id="ARBA00004651"/>
    </source>
</evidence>
<feature type="transmembrane region" description="Helical" evidence="8">
    <location>
        <begin position="116"/>
        <end position="137"/>
    </location>
</feature>
<organism evidence="9 10">
    <name type="scientific">Ruminiclostridium cellobioparum subsp. termitidis CT1112</name>
    <dbReference type="NCBI Taxonomy" id="1195236"/>
    <lineage>
        <taxon>Bacteria</taxon>
        <taxon>Bacillati</taxon>
        <taxon>Bacillota</taxon>
        <taxon>Clostridia</taxon>
        <taxon>Eubacteriales</taxon>
        <taxon>Oscillospiraceae</taxon>
        <taxon>Ruminiclostridium</taxon>
    </lineage>
</organism>
<dbReference type="PANTHER" id="PTHR13285:SF18">
    <property type="entry name" value="PROTEIN-CYSTEINE N-PALMITOYLTRANSFERASE RASP"/>
    <property type="match status" value="1"/>
</dbReference>
<protein>
    <submittedName>
        <fullName evidence="9">Putative membrane protein involved in D-alanine export</fullName>
    </submittedName>
</protein>
<feature type="transmembrane region" description="Helical" evidence="8">
    <location>
        <begin position="307"/>
        <end position="322"/>
    </location>
</feature>
<feature type="transmembrane region" description="Helical" evidence="8">
    <location>
        <begin position="74"/>
        <end position="96"/>
    </location>
</feature>
<dbReference type="GO" id="GO:0042121">
    <property type="term" value="P:alginic acid biosynthetic process"/>
    <property type="evidence" value="ECO:0007669"/>
    <property type="project" value="InterPro"/>
</dbReference>
<keyword evidence="7" id="KW-0808">Transferase</keyword>
<dbReference type="InterPro" id="IPR028362">
    <property type="entry name" value="AlgI"/>
</dbReference>
<keyword evidence="3 7" id="KW-1003">Cell membrane</keyword>
<comment type="caution">
    <text evidence="9">The sequence shown here is derived from an EMBL/GenBank/DDBJ whole genome shotgun (WGS) entry which is preliminary data.</text>
</comment>
<comment type="similarity">
    <text evidence="2 7">Belongs to the membrane-bound acyltransferase family.</text>
</comment>
<evidence type="ECO:0000256" key="8">
    <source>
        <dbReference type="SAM" id="Phobius"/>
    </source>
</evidence>
<dbReference type="InterPro" id="IPR024194">
    <property type="entry name" value="Ac/AlaTfrase_AlgI/DltB"/>
</dbReference>
<keyword evidence="4 8" id="KW-0812">Transmembrane</keyword>
<dbReference type="Pfam" id="PF03062">
    <property type="entry name" value="MBOAT"/>
    <property type="match status" value="1"/>
</dbReference>
<dbReference type="GO" id="GO:0005886">
    <property type="term" value="C:plasma membrane"/>
    <property type="evidence" value="ECO:0007669"/>
    <property type="project" value="UniProtKB-SubCell"/>
</dbReference>
<evidence type="ECO:0000256" key="2">
    <source>
        <dbReference type="ARBA" id="ARBA00010323"/>
    </source>
</evidence>
<evidence type="ECO:0000256" key="5">
    <source>
        <dbReference type="ARBA" id="ARBA00022989"/>
    </source>
</evidence>
<dbReference type="Proteomes" id="UP000014155">
    <property type="component" value="Unassembled WGS sequence"/>
</dbReference>
<dbReference type="RefSeq" id="WP_004626547.1">
    <property type="nucleotide sequence ID" value="NZ_AORV01000038.1"/>
</dbReference>
<accession>S0FSG3</accession>